<reference evidence="4" key="1">
    <citation type="submission" date="2022-11" db="UniProtKB">
        <authorList>
            <consortium name="WormBaseParasite"/>
        </authorList>
    </citation>
    <scope>IDENTIFICATION</scope>
</reference>
<dbReference type="Pfam" id="PF21505">
    <property type="entry name" value="RPN2_N"/>
    <property type="match status" value="1"/>
</dbReference>
<evidence type="ECO:0000259" key="2">
    <source>
        <dbReference type="Pfam" id="PF21505"/>
    </source>
</evidence>
<dbReference type="Proteomes" id="UP000887574">
    <property type="component" value="Unplaced"/>
</dbReference>
<organism evidence="3 4">
    <name type="scientific">Ditylenchus dipsaci</name>
    <dbReference type="NCBI Taxonomy" id="166011"/>
    <lineage>
        <taxon>Eukaryota</taxon>
        <taxon>Metazoa</taxon>
        <taxon>Ecdysozoa</taxon>
        <taxon>Nematoda</taxon>
        <taxon>Chromadorea</taxon>
        <taxon>Rhabditida</taxon>
        <taxon>Tylenchina</taxon>
        <taxon>Tylenchomorpha</taxon>
        <taxon>Sphaerularioidea</taxon>
        <taxon>Anguinidae</taxon>
        <taxon>Anguininae</taxon>
        <taxon>Ditylenchus</taxon>
    </lineage>
</organism>
<dbReference type="AlphaFoldDB" id="A0A915D3X0"/>
<keyword evidence="3" id="KW-1185">Reference proteome</keyword>
<feature type="domain" description="26S proteasome non-ATPase regulatory subunit 1/RPN2 N-terminal" evidence="2">
    <location>
        <begin position="5"/>
        <end position="162"/>
    </location>
</feature>
<dbReference type="GO" id="GO:0034515">
    <property type="term" value="C:proteasome storage granule"/>
    <property type="evidence" value="ECO:0007669"/>
    <property type="project" value="TreeGrafter"/>
</dbReference>
<dbReference type="GO" id="GO:0008540">
    <property type="term" value="C:proteasome regulatory particle, base subcomplex"/>
    <property type="evidence" value="ECO:0007669"/>
    <property type="project" value="TreeGrafter"/>
</dbReference>
<dbReference type="PANTHER" id="PTHR10943:SF2">
    <property type="entry name" value="26S PROTEASOME NON-ATPASE REGULATORY SUBUNIT 1"/>
    <property type="match status" value="1"/>
</dbReference>
<keyword evidence="1" id="KW-0677">Repeat</keyword>
<dbReference type="Gene3D" id="1.25.10.10">
    <property type="entry name" value="Leucine-rich Repeat Variant"/>
    <property type="match status" value="1"/>
</dbReference>
<accession>A0A915D3X0</accession>
<dbReference type="InterPro" id="IPR011989">
    <property type="entry name" value="ARM-like"/>
</dbReference>
<evidence type="ECO:0000313" key="3">
    <source>
        <dbReference type="Proteomes" id="UP000887574"/>
    </source>
</evidence>
<proteinExistence type="predicted"/>
<dbReference type="InterPro" id="IPR048570">
    <property type="entry name" value="PSMD1_RPN2_N"/>
</dbReference>
<dbReference type="WBParaSite" id="jg15136">
    <property type="protein sequence ID" value="jg15136"/>
    <property type="gene ID" value="jg15136"/>
</dbReference>
<name>A0A915D3X0_9BILA</name>
<evidence type="ECO:0000313" key="4">
    <source>
        <dbReference type="WBParaSite" id="jg15136"/>
    </source>
</evidence>
<sequence>MPTSSELDCLIDRVFERSLQTRDFALVIGLALDTSRLDVIKKAMEVNYAGNDKAKLLTALSSNLLGKLDESDHVTILQSLVKLERPSETAHTLATCSREEALAYQLAFHLHDCATQQFIGKVVNSLLNVDLAGATKKESVEKIQSILNGNESTRHFHQFLIRFLVKSDHTDIPIIGKIKDSIRTACTHNATLIANGLMHMGTTSDVFLRDNLPWISNATNWNKFNAVASLGLIHKGNEQNAQKVLEPYLPKEGEQDASVLKREGPLCIWSNPWKPCWQQRRYRHGASLGGLCKTVLMTKFNAVSELVLQCLLMEKRQG</sequence>
<dbReference type="GO" id="GO:0005634">
    <property type="term" value="C:nucleus"/>
    <property type="evidence" value="ECO:0007669"/>
    <property type="project" value="TreeGrafter"/>
</dbReference>
<dbReference type="PANTHER" id="PTHR10943">
    <property type="entry name" value="26S PROTEASOME NON-ATPASE REGULATORY SUBUNIT"/>
    <property type="match status" value="1"/>
</dbReference>
<evidence type="ECO:0000256" key="1">
    <source>
        <dbReference type="ARBA" id="ARBA00022737"/>
    </source>
</evidence>
<protein>
    <recommendedName>
        <fullName evidence="2">26S proteasome non-ATPase regulatory subunit 1/RPN2 N-terminal domain-containing protein</fullName>
    </recommendedName>
</protein>
<dbReference type="GO" id="GO:0043161">
    <property type="term" value="P:proteasome-mediated ubiquitin-dependent protein catabolic process"/>
    <property type="evidence" value="ECO:0007669"/>
    <property type="project" value="TreeGrafter"/>
</dbReference>